<feature type="domain" description="Ribulose bisphosphate carboxylase large subunit C-terminal" evidence="4">
    <location>
        <begin position="135"/>
        <end position="389"/>
    </location>
</feature>
<evidence type="ECO:0008006" key="7">
    <source>
        <dbReference type="Google" id="ProtNLM"/>
    </source>
</evidence>
<dbReference type="AlphaFoldDB" id="A0A6C0BB80"/>
<dbReference type="PANTHER" id="PTHR42704:SF17">
    <property type="entry name" value="RIBULOSE BISPHOSPHATE CARBOXYLASE LARGE CHAIN"/>
    <property type="match status" value="1"/>
</dbReference>
<evidence type="ECO:0000313" key="6">
    <source>
        <dbReference type="EMBL" id="QHS88713.1"/>
    </source>
</evidence>
<reference evidence="6" key="1">
    <citation type="journal article" date="2020" name="Nature">
        <title>Giant virus diversity and host interactions through global metagenomics.</title>
        <authorList>
            <person name="Schulz F."/>
            <person name="Roux S."/>
            <person name="Paez-Espino D."/>
            <person name="Jungbluth S."/>
            <person name="Walsh D.A."/>
            <person name="Denef V.J."/>
            <person name="McMahon K.D."/>
            <person name="Konstantinidis K.T."/>
            <person name="Eloe-Fadrosh E.A."/>
            <person name="Kyrpides N.C."/>
            <person name="Woyke T."/>
        </authorList>
    </citation>
    <scope>NUCLEOTIDE SEQUENCE</scope>
    <source>
        <strain evidence="6">GVMAG-M-3300010158-59</strain>
    </source>
</reference>
<dbReference type="SFLD" id="SFLDS00014">
    <property type="entry name" value="RuBisCO"/>
    <property type="match status" value="1"/>
</dbReference>
<dbReference type="Pfam" id="PF00016">
    <property type="entry name" value="RuBisCO_large"/>
    <property type="match status" value="1"/>
</dbReference>
<name>A0A6C0BB80_9ZZZZ</name>
<dbReference type="GO" id="GO:0016984">
    <property type="term" value="F:ribulose-bisphosphate carboxylase activity"/>
    <property type="evidence" value="ECO:0007669"/>
    <property type="project" value="InterPro"/>
</dbReference>
<sequence length="405" mass="45626">MSELVFTKDLKRDDYLVATYFLESKTNLEKAAWELAIGQSVGNPNIRNEWETDDLFIKYSCKVMHNIDELQNNSGIVKIAFPVINTNWEEDGVSHLLCQLMGGQMDIDNIIKCHLLKLEFPEYIVKTYFKSPKYGIEGVRKYTKTFDKPLLGGIVKPKTGISPEVLLAMVKQMVEGGVNFIKEDEILSNPSFCTIEERVPLIMNYLNQRILDGFSPVVYAVCINADSPYLLDRVKKVYELGGNAVHINFWCGMGSYLSVRKLTETFEREFFIHFQKSGDKILTSVNHDYHIDWKVICQLAGLSGVDFIHAGMWGGYMNDDEEELKQVMDILHEHKVIPALSCGMHPGIVNAIVKRFGNDFMANCGGSIHGHPGGTIAGATAMKQAIDKTFGSEYESAIKKWGLVE</sequence>
<dbReference type="Gene3D" id="3.20.20.110">
    <property type="entry name" value="Ribulose bisphosphate carboxylase, large subunit, C-terminal domain"/>
    <property type="match status" value="1"/>
</dbReference>
<proteinExistence type="predicted"/>
<evidence type="ECO:0000256" key="3">
    <source>
        <dbReference type="ARBA" id="ARBA00022842"/>
    </source>
</evidence>
<dbReference type="SUPFAM" id="SSF51649">
    <property type="entry name" value="RuBisCo, C-terminal domain"/>
    <property type="match status" value="1"/>
</dbReference>
<evidence type="ECO:0000259" key="5">
    <source>
        <dbReference type="Pfam" id="PF02788"/>
    </source>
</evidence>
<dbReference type="InterPro" id="IPR036422">
    <property type="entry name" value="RuBisCO_lsu_N_sf"/>
</dbReference>
<dbReference type="InterPro" id="IPR033966">
    <property type="entry name" value="RuBisCO"/>
</dbReference>
<keyword evidence="3" id="KW-0460">Magnesium</keyword>
<dbReference type="SFLD" id="SFLDG00301">
    <property type="entry name" value="RuBisCO-like_proteins"/>
    <property type="match status" value="1"/>
</dbReference>
<evidence type="ECO:0000256" key="2">
    <source>
        <dbReference type="ARBA" id="ARBA00022723"/>
    </source>
</evidence>
<dbReference type="InterPro" id="IPR000685">
    <property type="entry name" value="RuBisCO_lsu_C"/>
</dbReference>
<protein>
    <recommendedName>
        <fullName evidence="7">Ribulose bisphosphate carboxylase large subunit C-terminal domain-containing protein</fullName>
    </recommendedName>
</protein>
<comment type="cofactor">
    <cofactor evidence="1">
        <name>Mg(2+)</name>
        <dbReference type="ChEBI" id="CHEBI:18420"/>
    </cofactor>
</comment>
<dbReference type="EMBL" id="MN739102">
    <property type="protein sequence ID" value="QHS88713.1"/>
    <property type="molecule type" value="Genomic_DNA"/>
</dbReference>
<dbReference type="Pfam" id="PF02788">
    <property type="entry name" value="RuBisCO_large_N"/>
    <property type="match status" value="1"/>
</dbReference>
<dbReference type="SUPFAM" id="SSF54966">
    <property type="entry name" value="RuBisCO, large subunit, small (N-terminal) domain"/>
    <property type="match status" value="1"/>
</dbReference>
<organism evidence="6">
    <name type="scientific">viral metagenome</name>
    <dbReference type="NCBI Taxonomy" id="1070528"/>
    <lineage>
        <taxon>unclassified sequences</taxon>
        <taxon>metagenomes</taxon>
        <taxon>organismal metagenomes</taxon>
    </lineage>
</organism>
<accession>A0A6C0BB80</accession>
<dbReference type="InterPro" id="IPR036376">
    <property type="entry name" value="RuBisCO_lsu_C_sf"/>
</dbReference>
<dbReference type="PROSITE" id="PS00157">
    <property type="entry name" value="RUBISCO_LARGE"/>
    <property type="match status" value="1"/>
</dbReference>
<dbReference type="InterPro" id="IPR020878">
    <property type="entry name" value="RuBisCo_large_chain_AS"/>
</dbReference>
<feature type="domain" description="Ribulose bisphosphate carboxylase large subunit ferrodoxin-like N-terminal" evidence="5">
    <location>
        <begin position="12"/>
        <end position="122"/>
    </location>
</feature>
<keyword evidence="2" id="KW-0479">Metal-binding</keyword>
<evidence type="ECO:0000256" key="1">
    <source>
        <dbReference type="ARBA" id="ARBA00001946"/>
    </source>
</evidence>
<dbReference type="InterPro" id="IPR017443">
    <property type="entry name" value="RuBisCO_lsu_fd_N"/>
</dbReference>
<dbReference type="Gene3D" id="3.30.70.150">
    <property type="entry name" value="RuBisCO large subunit, N-terminal domain"/>
    <property type="match status" value="1"/>
</dbReference>
<evidence type="ECO:0000259" key="4">
    <source>
        <dbReference type="Pfam" id="PF00016"/>
    </source>
</evidence>
<dbReference type="PANTHER" id="PTHR42704">
    <property type="entry name" value="RIBULOSE BISPHOSPHATE CARBOXYLASE"/>
    <property type="match status" value="1"/>
</dbReference>
<dbReference type="GO" id="GO:0000287">
    <property type="term" value="F:magnesium ion binding"/>
    <property type="evidence" value="ECO:0007669"/>
    <property type="project" value="InterPro"/>
</dbReference>
<dbReference type="GO" id="GO:0015977">
    <property type="term" value="P:carbon fixation"/>
    <property type="evidence" value="ECO:0007669"/>
    <property type="project" value="InterPro"/>
</dbReference>